<keyword evidence="3" id="KW-0413">Isomerase</keyword>
<dbReference type="GO" id="GO:1901135">
    <property type="term" value="P:carbohydrate derivative metabolic process"/>
    <property type="evidence" value="ECO:0007669"/>
    <property type="project" value="InterPro"/>
</dbReference>
<dbReference type="RefSeq" id="WP_169823718.1">
    <property type="nucleotide sequence ID" value="NZ_FMKA01000023.1"/>
</dbReference>
<evidence type="ECO:0000313" key="4">
    <source>
        <dbReference type="Proteomes" id="UP000199315"/>
    </source>
</evidence>
<dbReference type="Proteomes" id="UP000199315">
    <property type="component" value="Unassembled WGS sequence"/>
</dbReference>
<dbReference type="STRING" id="1619234.SAMN05421730_102331"/>
<dbReference type="EMBL" id="FMKA01000023">
    <property type="protein sequence ID" value="SCP98616.1"/>
    <property type="molecule type" value="Genomic_DNA"/>
</dbReference>
<dbReference type="SUPFAM" id="SSF53697">
    <property type="entry name" value="SIS domain"/>
    <property type="match status" value="1"/>
</dbReference>
<evidence type="ECO:0000256" key="1">
    <source>
        <dbReference type="ARBA" id="ARBA00009235"/>
    </source>
</evidence>
<evidence type="ECO:0000259" key="2">
    <source>
        <dbReference type="PROSITE" id="PS51464"/>
    </source>
</evidence>
<sequence>MTYGEYREKILKEISDCAKSIVSDNKINDFVNTIVNSKSVFCDGKGRSGLQAKAFAMRLSQMGITAYETSAATTPAIEERDLLIICTGSGETPNLIEHACRAHELGVKIVAITGIAESTISKLSDIVFIIDAKPKASQSNVSIQPMGTLFEQVVEVFFDTMVLMLMEKLQISNDDMYAKHNNLE</sequence>
<dbReference type="Gene3D" id="3.40.50.10490">
    <property type="entry name" value="Glucose-6-phosphate isomerase like protein, domain 1"/>
    <property type="match status" value="1"/>
</dbReference>
<dbReference type="PANTHER" id="PTHR43443:SF1">
    <property type="entry name" value="3-HEXULOSE-6-PHOSPHATE ISOMERASE"/>
    <property type="match status" value="1"/>
</dbReference>
<dbReference type="Pfam" id="PF01380">
    <property type="entry name" value="SIS"/>
    <property type="match status" value="1"/>
</dbReference>
<dbReference type="InterPro" id="IPR017552">
    <property type="entry name" value="PHI/rmpB"/>
</dbReference>
<protein>
    <submittedName>
        <fullName evidence="3">6-phospho-3-hexuloisomerase</fullName>
    </submittedName>
</protein>
<dbReference type="GO" id="GO:0016853">
    <property type="term" value="F:isomerase activity"/>
    <property type="evidence" value="ECO:0007669"/>
    <property type="project" value="UniProtKB-KW"/>
</dbReference>
<reference evidence="3 4" key="1">
    <citation type="submission" date="2016-09" db="EMBL/GenBank/DDBJ databases">
        <authorList>
            <person name="Capua I."/>
            <person name="De Benedictis P."/>
            <person name="Joannis T."/>
            <person name="Lombin L.H."/>
            <person name="Cattoli G."/>
        </authorList>
    </citation>
    <scope>NUCLEOTIDE SEQUENCE [LARGE SCALE GENOMIC DNA]</scope>
    <source>
        <strain evidence="3 4">GluBS11</strain>
    </source>
</reference>
<dbReference type="GO" id="GO:0097367">
    <property type="term" value="F:carbohydrate derivative binding"/>
    <property type="evidence" value="ECO:0007669"/>
    <property type="project" value="InterPro"/>
</dbReference>
<keyword evidence="4" id="KW-1185">Reference proteome</keyword>
<dbReference type="PANTHER" id="PTHR43443">
    <property type="entry name" value="3-HEXULOSE-6-PHOSPHATE ISOMERASE"/>
    <property type="match status" value="1"/>
</dbReference>
<dbReference type="PROSITE" id="PS51464">
    <property type="entry name" value="SIS"/>
    <property type="match status" value="1"/>
</dbReference>
<dbReference type="InterPro" id="IPR001347">
    <property type="entry name" value="SIS_dom"/>
</dbReference>
<feature type="domain" description="SIS" evidence="2">
    <location>
        <begin position="30"/>
        <end position="171"/>
    </location>
</feature>
<proteinExistence type="inferred from homology"/>
<organism evidence="3 4">
    <name type="scientific">Anaerobium acetethylicum</name>
    <dbReference type="NCBI Taxonomy" id="1619234"/>
    <lineage>
        <taxon>Bacteria</taxon>
        <taxon>Bacillati</taxon>
        <taxon>Bacillota</taxon>
        <taxon>Clostridia</taxon>
        <taxon>Lachnospirales</taxon>
        <taxon>Lachnospiraceae</taxon>
        <taxon>Anaerobium</taxon>
    </lineage>
</organism>
<comment type="similarity">
    <text evidence="1">Belongs to the SIS family. PHI subfamily.</text>
</comment>
<dbReference type="CDD" id="cd05005">
    <property type="entry name" value="SIS_PHI"/>
    <property type="match status" value="1"/>
</dbReference>
<dbReference type="AlphaFoldDB" id="A0A1D3TWL2"/>
<dbReference type="NCBIfam" id="TIGR03127">
    <property type="entry name" value="RuMP_HxlB"/>
    <property type="match status" value="1"/>
</dbReference>
<evidence type="ECO:0000313" key="3">
    <source>
        <dbReference type="EMBL" id="SCP98616.1"/>
    </source>
</evidence>
<dbReference type="InterPro" id="IPR046348">
    <property type="entry name" value="SIS_dom_sf"/>
</dbReference>
<accession>A0A1D3TWL2</accession>
<gene>
    <name evidence="3" type="ORF">SAMN05421730_102331</name>
</gene>
<name>A0A1D3TWL2_9FIRM</name>